<name>A0A6C0B7Z5_9ZZZZ</name>
<evidence type="ECO:0008006" key="3">
    <source>
        <dbReference type="Google" id="ProtNLM"/>
    </source>
</evidence>
<feature type="transmembrane region" description="Helical" evidence="1">
    <location>
        <begin position="88"/>
        <end position="105"/>
    </location>
</feature>
<dbReference type="GO" id="GO:0005886">
    <property type="term" value="C:plasma membrane"/>
    <property type="evidence" value="ECO:0007669"/>
    <property type="project" value="InterPro"/>
</dbReference>
<protein>
    <recommendedName>
        <fullName evidence="3">EamA domain-containing protein</fullName>
    </recommendedName>
</protein>
<evidence type="ECO:0000313" key="2">
    <source>
        <dbReference type="EMBL" id="QHS87679.1"/>
    </source>
</evidence>
<evidence type="ECO:0000256" key="1">
    <source>
        <dbReference type="SAM" id="Phobius"/>
    </source>
</evidence>
<dbReference type="InterPro" id="IPR045324">
    <property type="entry name" value="Small_multidrug_res"/>
</dbReference>
<dbReference type="SUPFAM" id="SSF103481">
    <property type="entry name" value="Multidrug resistance efflux transporter EmrE"/>
    <property type="match status" value="1"/>
</dbReference>
<organism evidence="2">
    <name type="scientific">viral metagenome</name>
    <dbReference type="NCBI Taxonomy" id="1070528"/>
    <lineage>
        <taxon>unclassified sequences</taxon>
        <taxon>metagenomes</taxon>
        <taxon>organismal metagenomes</taxon>
    </lineage>
</organism>
<proteinExistence type="predicted"/>
<dbReference type="Pfam" id="PF00893">
    <property type="entry name" value="Multi_Drug_Res"/>
    <property type="match status" value="1"/>
</dbReference>
<dbReference type="EMBL" id="MN739086">
    <property type="protein sequence ID" value="QHS87679.1"/>
    <property type="molecule type" value="Genomic_DNA"/>
</dbReference>
<feature type="transmembrane region" description="Helical" evidence="1">
    <location>
        <begin position="32"/>
        <end position="50"/>
    </location>
</feature>
<dbReference type="AlphaFoldDB" id="A0A6C0B7Z5"/>
<accession>A0A6C0B7Z5</accession>
<keyword evidence="1" id="KW-0472">Membrane</keyword>
<dbReference type="GO" id="GO:0022857">
    <property type="term" value="F:transmembrane transporter activity"/>
    <property type="evidence" value="ECO:0007669"/>
    <property type="project" value="InterPro"/>
</dbReference>
<dbReference type="Gene3D" id="1.10.3730.20">
    <property type="match status" value="1"/>
</dbReference>
<reference evidence="2" key="1">
    <citation type="journal article" date="2020" name="Nature">
        <title>Giant virus diversity and host interactions through global metagenomics.</title>
        <authorList>
            <person name="Schulz F."/>
            <person name="Roux S."/>
            <person name="Paez-Espino D."/>
            <person name="Jungbluth S."/>
            <person name="Walsh D.A."/>
            <person name="Denef V.J."/>
            <person name="McMahon K.D."/>
            <person name="Konstantinidis K.T."/>
            <person name="Eloe-Fadrosh E.A."/>
            <person name="Kyrpides N.C."/>
            <person name="Woyke T."/>
        </authorList>
    </citation>
    <scope>NUCLEOTIDE SEQUENCE</scope>
    <source>
        <strain evidence="2">GVMAG-M-3300010157-4</strain>
    </source>
</reference>
<keyword evidence="1" id="KW-0812">Transmembrane</keyword>
<keyword evidence="1" id="KW-1133">Transmembrane helix</keyword>
<dbReference type="InterPro" id="IPR037185">
    <property type="entry name" value="EmrE-like"/>
</dbReference>
<sequence>MILQTIGLLSISEVFGDFALKKYANHGGLDYLGYGILGYVGVIFFLIQSLRGGSVMMVNAAWDGISALIESIAAYVILGERLDDPNQYIGIGLIVCGLFFLKIPIY</sequence>
<feature type="transmembrane region" description="Helical" evidence="1">
    <location>
        <begin position="57"/>
        <end position="76"/>
    </location>
</feature>